<feature type="transmembrane region" description="Helical" evidence="1">
    <location>
        <begin position="132"/>
        <end position="150"/>
    </location>
</feature>
<feature type="transmembrane region" description="Helical" evidence="1">
    <location>
        <begin position="21"/>
        <end position="40"/>
    </location>
</feature>
<feature type="transmembrane region" description="Helical" evidence="1">
    <location>
        <begin position="108"/>
        <end position="126"/>
    </location>
</feature>
<keyword evidence="1" id="KW-0812">Transmembrane</keyword>
<keyword evidence="1" id="KW-0472">Membrane</keyword>
<accession>A0ABS1UZG2</accession>
<sequence>MTYAERVQHWNRLYDQAPENLRFNVLVGMVLLIGAVNMWLTVAIGFPFALLMILAIGAIAAIRLPQAMGWVQPHPEAPGRAQLRIEGADSLYRWNQWYDGLSEAQQSAVLLVVLLGAGIVNMLLTIGSGFPFGLIFLLAILALAAIRGPYVSGWLVPPAAGPMLDAAPGAPLLHQDAAASPAVEHQNPIPGEPLARD</sequence>
<name>A0ABS1UZG2_9PROT</name>
<comment type="caution">
    <text evidence="2">The sequence shown here is derived from an EMBL/GenBank/DDBJ whole genome shotgun (WGS) entry which is preliminary data.</text>
</comment>
<dbReference type="EMBL" id="JAEUXJ010000001">
    <property type="protein sequence ID" value="MBL6454402.1"/>
    <property type="molecule type" value="Genomic_DNA"/>
</dbReference>
<reference evidence="2 3" key="1">
    <citation type="submission" date="2021-01" db="EMBL/GenBank/DDBJ databases">
        <title>Belnapia mucosa sp. nov. and Belnapia arida sp. nov., isolated from the Tabernas Desert (Almeria, Spain).</title>
        <authorList>
            <person name="Molina-Menor E."/>
            <person name="Vidal-Verdu A."/>
            <person name="Calonge A."/>
            <person name="Satari L."/>
            <person name="Pereto Magraner J."/>
            <person name="Porcar Miralles M."/>
        </authorList>
    </citation>
    <scope>NUCLEOTIDE SEQUENCE [LARGE SCALE GENOMIC DNA]</scope>
    <source>
        <strain evidence="2 3">T6</strain>
    </source>
</reference>
<dbReference type="RefSeq" id="WP_202824107.1">
    <property type="nucleotide sequence ID" value="NZ_JAEUXJ010000001.1"/>
</dbReference>
<gene>
    <name evidence="2" type="ORF">JMJ55_03635</name>
</gene>
<evidence type="ECO:0000313" key="2">
    <source>
        <dbReference type="EMBL" id="MBL6454402.1"/>
    </source>
</evidence>
<protein>
    <submittedName>
        <fullName evidence="2">Uncharacterized protein</fullName>
    </submittedName>
</protein>
<keyword evidence="3" id="KW-1185">Reference proteome</keyword>
<evidence type="ECO:0000256" key="1">
    <source>
        <dbReference type="SAM" id="Phobius"/>
    </source>
</evidence>
<dbReference type="Proteomes" id="UP000606490">
    <property type="component" value="Unassembled WGS sequence"/>
</dbReference>
<feature type="transmembrane region" description="Helical" evidence="1">
    <location>
        <begin position="46"/>
        <end position="64"/>
    </location>
</feature>
<keyword evidence="1" id="KW-1133">Transmembrane helix</keyword>
<proteinExistence type="predicted"/>
<evidence type="ECO:0000313" key="3">
    <source>
        <dbReference type="Proteomes" id="UP000606490"/>
    </source>
</evidence>
<organism evidence="2 3">
    <name type="scientific">Belnapia mucosa</name>
    <dbReference type="NCBI Taxonomy" id="2804532"/>
    <lineage>
        <taxon>Bacteria</taxon>
        <taxon>Pseudomonadati</taxon>
        <taxon>Pseudomonadota</taxon>
        <taxon>Alphaproteobacteria</taxon>
        <taxon>Acetobacterales</taxon>
        <taxon>Roseomonadaceae</taxon>
        <taxon>Belnapia</taxon>
    </lineage>
</organism>